<comment type="function">
    <text evidence="1">Catalyzes the hydroxylation of the N(6)-(4-aminobutyl)-L-lysine intermediate produced by deoxyhypusine synthase/DHPS on a critical lysine of the eukaryotic translation initiation factor 5A/eIF-5A. This is the second step of the post-translational modification of that lysine into an unusual amino acid residue named hypusine. Hypusination is unique to mature eIF-5A factor and is essential for its function.</text>
</comment>
<sequence length="360" mass="38050">MGDPVAEQIAALKDEDWAIREEAAGLLGTFKDPRAVQPLVAILRDTDRAVREAAIGALTAIGAPSVEALGACLVARELSVQEAASGILASIADERVYEPLVAALRSADWIVRMHAAKALGRVKNMAAVEPLIPLLQDKVKAVREEVATALASIGEAAIPSLLEALQHTEWLVRLHAVESLGKTKSPRAVEPLLALLFNDRDSAVREDTVRALGEIGDPLAVEFLFTAMREPGLRTLAVEALGRIGDRRAVPVLIAVVAGTCPPDVTRAVAGCGDQWNEEVITQAAAARALGMIGDDAAVPALVAALEPTFTRAEAAAALAKFGSKVVPFLIPLLTGHPDENMRYHVKETLALAGWRAGRV</sequence>
<evidence type="ECO:0008006" key="4">
    <source>
        <dbReference type="Google" id="ProtNLM"/>
    </source>
</evidence>
<dbReference type="OrthoDB" id="3464935at2"/>
<reference evidence="3" key="1">
    <citation type="submission" date="2018-04" db="EMBL/GenBank/DDBJ databases">
        <authorList>
            <person name="Lucker S."/>
            <person name="Sakoula D."/>
        </authorList>
    </citation>
    <scope>NUCLEOTIDE SEQUENCE [LARGE SCALE GENOMIC DNA]</scope>
</reference>
<gene>
    <name evidence="2" type="ORF">NITLEN_20476</name>
</gene>
<dbReference type="AlphaFoldDB" id="A0A330L699"/>
<dbReference type="InterPro" id="IPR016024">
    <property type="entry name" value="ARM-type_fold"/>
</dbReference>
<evidence type="ECO:0000313" key="2">
    <source>
        <dbReference type="EMBL" id="SPP64836.1"/>
    </source>
</evidence>
<dbReference type="RefSeq" id="WP_146216144.1">
    <property type="nucleotide sequence ID" value="NZ_OUNR01000012.1"/>
</dbReference>
<dbReference type="SUPFAM" id="SSF48371">
    <property type="entry name" value="ARM repeat"/>
    <property type="match status" value="2"/>
</dbReference>
<dbReference type="InterPro" id="IPR004155">
    <property type="entry name" value="PBS_lyase_HEAT"/>
</dbReference>
<dbReference type="Proteomes" id="UP000248168">
    <property type="component" value="Unassembled WGS sequence"/>
</dbReference>
<evidence type="ECO:0000313" key="3">
    <source>
        <dbReference type="Proteomes" id="UP000248168"/>
    </source>
</evidence>
<proteinExistence type="predicted"/>
<evidence type="ECO:0000256" key="1">
    <source>
        <dbReference type="ARBA" id="ARBA00045876"/>
    </source>
</evidence>
<protein>
    <recommendedName>
        <fullName evidence="4">HEAT repeat domain-containing protein</fullName>
    </recommendedName>
</protein>
<name>A0A330L699_9BACT</name>
<dbReference type="GO" id="GO:0016491">
    <property type="term" value="F:oxidoreductase activity"/>
    <property type="evidence" value="ECO:0007669"/>
    <property type="project" value="TreeGrafter"/>
</dbReference>
<organism evidence="2 3">
    <name type="scientific">Nitrospira lenta</name>
    <dbReference type="NCBI Taxonomy" id="1436998"/>
    <lineage>
        <taxon>Bacteria</taxon>
        <taxon>Pseudomonadati</taxon>
        <taxon>Nitrospirota</taxon>
        <taxon>Nitrospiria</taxon>
        <taxon>Nitrospirales</taxon>
        <taxon>Nitrospiraceae</taxon>
        <taxon>Nitrospira</taxon>
    </lineage>
</organism>
<dbReference type="PROSITE" id="PS50077">
    <property type="entry name" value="HEAT_REPEAT"/>
    <property type="match status" value="1"/>
</dbReference>
<dbReference type="SMART" id="SM00567">
    <property type="entry name" value="EZ_HEAT"/>
    <property type="match status" value="10"/>
</dbReference>
<dbReference type="PANTHER" id="PTHR12697:SF5">
    <property type="entry name" value="DEOXYHYPUSINE HYDROXYLASE"/>
    <property type="match status" value="1"/>
</dbReference>
<dbReference type="InParanoid" id="A0A330L699"/>
<keyword evidence="3" id="KW-1185">Reference proteome</keyword>
<dbReference type="InterPro" id="IPR011989">
    <property type="entry name" value="ARM-like"/>
</dbReference>
<dbReference type="EMBL" id="OUNR01000012">
    <property type="protein sequence ID" value="SPP64836.1"/>
    <property type="molecule type" value="Genomic_DNA"/>
</dbReference>
<accession>A0A330L699</accession>
<dbReference type="Gene3D" id="1.25.10.10">
    <property type="entry name" value="Leucine-rich Repeat Variant"/>
    <property type="match status" value="3"/>
</dbReference>
<dbReference type="Pfam" id="PF13646">
    <property type="entry name" value="HEAT_2"/>
    <property type="match status" value="2"/>
</dbReference>
<dbReference type="Pfam" id="PF03130">
    <property type="entry name" value="HEAT_PBS"/>
    <property type="match status" value="3"/>
</dbReference>
<dbReference type="PANTHER" id="PTHR12697">
    <property type="entry name" value="PBS LYASE HEAT-LIKE PROTEIN"/>
    <property type="match status" value="1"/>
</dbReference>
<dbReference type="InterPro" id="IPR021133">
    <property type="entry name" value="HEAT_type_2"/>
</dbReference>